<dbReference type="EMBL" id="CAJNOQ010072968">
    <property type="protein sequence ID" value="CAF1687771.1"/>
    <property type="molecule type" value="Genomic_DNA"/>
</dbReference>
<dbReference type="GO" id="GO:0046872">
    <property type="term" value="F:metal ion binding"/>
    <property type="evidence" value="ECO:0007669"/>
    <property type="project" value="UniProtKB-KW"/>
</dbReference>
<feature type="domain" description="Alcohol dehydrogenase-like C-terminal" evidence="4">
    <location>
        <begin position="1"/>
        <end position="67"/>
    </location>
</feature>
<evidence type="ECO:0000313" key="5">
    <source>
        <dbReference type="EMBL" id="CAF1687771.1"/>
    </source>
</evidence>
<dbReference type="EMBL" id="CAJOBC010017325">
    <property type="protein sequence ID" value="CAF4032334.1"/>
    <property type="molecule type" value="Genomic_DNA"/>
</dbReference>
<dbReference type="InterPro" id="IPR013149">
    <property type="entry name" value="ADH-like_C"/>
</dbReference>
<dbReference type="Proteomes" id="UP000681722">
    <property type="component" value="Unassembled WGS sequence"/>
</dbReference>
<protein>
    <recommendedName>
        <fullName evidence="4">Alcohol dehydrogenase-like C-terminal domain-containing protein</fullName>
    </recommendedName>
</protein>
<dbReference type="SUPFAM" id="SSF51735">
    <property type="entry name" value="NAD(P)-binding Rossmann-fold domains"/>
    <property type="match status" value="1"/>
</dbReference>
<accession>A0A816HKQ4</accession>
<proteinExistence type="predicted"/>
<evidence type="ECO:0000256" key="2">
    <source>
        <dbReference type="ARBA" id="ARBA00022723"/>
    </source>
</evidence>
<name>A0A816HKQ4_9BILA</name>
<dbReference type="PANTHER" id="PTHR42813:SF2">
    <property type="entry name" value="DEHYDROGENASE, ZINC-CONTAINING, PUTATIVE (AFU_ORTHOLOGUE AFUA_2G02810)-RELATED"/>
    <property type="match status" value="1"/>
</dbReference>
<dbReference type="PANTHER" id="PTHR42813">
    <property type="entry name" value="ZINC-TYPE ALCOHOL DEHYDROGENASE-LIKE"/>
    <property type="match status" value="1"/>
</dbReference>
<dbReference type="Proteomes" id="UP000663829">
    <property type="component" value="Unassembled WGS sequence"/>
</dbReference>
<keyword evidence="3" id="KW-0862">Zinc</keyword>
<dbReference type="OrthoDB" id="1560166at2759"/>
<comment type="caution">
    <text evidence="5">The sequence shown here is derived from an EMBL/GenBank/DDBJ whole genome shotgun (WGS) entry which is preliminary data.</text>
</comment>
<feature type="non-terminal residue" evidence="5">
    <location>
        <position position="67"/>
    </location>
</feature>
<dbReference type="Gene3D" id="3.40.50.720">
    <property type="entry name" value="NAD(P)-binding Rossmann-like Domain"/>
    <property type="match status" value="1"/>
</dbReference>
<evidence type="ECO:0000313" key="6">
    <source>
        <dbReference type="EMBL" id="CAF4032334.1"/>
    </source>
</evidence>
<keyword evidence="7" id="KW-1185">Reference proteome</keyword>
<keyword evidence="2" id="KW-0479">Metal-binding</keyword>
<comment type="cofactor">
    <cofactor evidence="1">
        <name>Zn(2+)</name>
        <dbReference type="ChEBI" id="CHEBI:29105"/>
    </cofactor>
</comment>
<dbReference type="InterPro" id="IPR036291">
    <property type="entry name" value="NAD(P)-bd_dom_sf"/>
</dbReference>
<evidence type="ECO:0000313" key="7">
    <source>
        <dbReference type="Proteomes" id="UP000663829"/>
    </source>
</evidence>
<gene>
    <name evidence="5" type="ORF">GPM918_LOCUS46776</name>
    <name evidence="6" type="ORF">SRO942_LOCUS26604</name>
</gene>
<reference evidence="5" key="1">
    <citation type="submission" date="2021-02" db="EMBL/GenBank/DDBJ databases">
        <authorList>
            <person name="Nowell W R."/>
        </authorList>
    </citation>
    <scope>NUCLEOTIDE SEQUENCE</scope>
</reference>
<dbReference type="Pfam" id="PF00107">
    <property type="entry name" value="ADH_zinc_N"/>
    <property type="match status" value="1"/>
</dbReference>
<evidence type="ECO:0000256" key="1">
    <source>
        <dbReference type="ARBA" id="ARBA00001947"/>
    </source>
</evidence>
<feature type="non-terminal residue" evidence="5">
    <location>
        <position position="1"/>
    </location>
</feature>
<dbReference type="AlphaFoldDB" id="A0A816HKQ4"/>
<sequence length="67" mass="7205">PVGQLVIACLKRLSPHKIIAIDRVPSRLRLAEAQGAAIINFEEHDPVKELKKLTGGKGPNKIIDAVG</sequence>
<evidence type="ECO:0000256" key="3">
    <source>
        <dbReference type="ARBA" id="ARBA00022833"/>
    </source>
</evidence>
<organism evidence="5 7">
    <name type="scientific">Didymodactylos carnosus</name>
    <dbReference type="NCBI Taxonomy" id="1234261"/>
    <lineage>
        <taxon>Eukaryota</taxon>
        <taxon>Metazoa</taxon>
        <taxon>Spiralia</taxon>
        <taxon>Gnathifera</taxon>
        <taxon>Rotifera</taxon>
        <taxon>Eurotatoria</taxon>
        <taxon>Bdelloidea</taxon>
        <taxon>Philodinida</taxon>
        <taxon>Philodinidae</taxon>
        <taxon>Didymodactylos</taxon>
    </lineage>
</organism>
<evidence type="ECO:0000259" key="4">
    <source>
        <dbReference type="Pfam" id="PF00107"/>
    </source>
</evidence>